<dbReference type="EMBL" id="BGPR01005677">
    <property type="protein sequence ID" value="GBN12395.1"/>
    <property type="molecule type" value="Genomic_DNA"/>
</dbReference>
<accession>A0A4Y2LCJ4</accession>
<proteinExistence type="predicted"/>
<keyword evidence="2" id="KW-1185">Reference proteome</keyword>
<dbReference type="AlphaFoldDB" id="A0A4Y2LCJ4"/>
<name>A0A4Y2LCJ4_ARAVE</name>
<evidence type="ECO:0000313" key="1">
    <source>
        <dbReference type="EMBL" id="GBN12395.1"/>
    </source>
</evidence>
<sequence>MRYRDEILDSYIKPYRGDARGDFKLMSYNDRLTDLGLSISIFRIKVRRELTIQLNLCNLFRYSIFGTIVEDRCLLEVSLLSRLMSLNKLFPMNGLCYPFRCPKT</sequence>
<protein>
    <submittedName>
        <fullName evidence="1">Uncharacterized protein</fullName>
    </submittedName>
</protein>
<reference evidence="1 2" key="1">
    <citation type="journal article" date="2019" name="Sci. Rep.">
        <title>Orb-weaving spider Araneus ventricosus genome elucidates the spidroin gene catalogue.</title>
        <authorList>
            <person name="Kono N."/>
            <person name="Nakamura H."/>
            <person name="Ohtoshi R."/>
            <person name="Moran D.A.P."/>
            <person name="Shinohara A."/>
            <person name="Yoshida Y."/>
            <person name="Fujiwara M."/>
            <person name="Mori M."/>
            <person name="Tomita M."/>
            <person name="Arakawa K."/>
        </authorList>
    </citation>
    <scope>NUCLEOTIDE SEQUENCE [LARGE SCALE GENOMIC DNA]</scope>
</reference>
<evidence type="ECO:0000313" key="2">
    <source>
        <dbReference type="Proteomes" id="UP000499080"/>
    </source>
</evidence>
<gene>
    <name evidence="1" type="ORF">AVEN_44614_1</name>
</gene>
<comment type="caution">
    <text evidence="1">The sequence shown here is derived from an EMBL/GenBank/DDBJ whole genome shotgun (WGS) entry which is preliminary data.</text>
</comment>
<dbReference type="Proteomes" id="UP000499080">
    <property type="component" value="Unassembled WGS sequence"/>
</dbReference>
<organism evidence="1 2">
    <name type="scientific">Araneus ventricosus</name>
    <name type="common">Orbweaver spider</name>
    <name type="synonym">Epeira ventricosa</name>
    <dbReference type="NCBI Taxonomy" id="182803"/>
    <lineage>
        <taxon>Eukaryota</taxon>
        <taxon>Metazoa</taxon>
        <taxon>Ecdysozoa</taxon>
        <taxon>Arthropoda</taxon>
        <taxon>Chelicerata</taxon>
        <taxon>Arachnida</taxon>
        <taxon>Araneae</taxon>
        <taxon>Araneomorphae</taxon>
        <taxon>Entelegynae</taxon>
        <taxon>Araneoidea</taxon>
        <taxon>Araneidae</taxon>
        <taxon>Araneus</taxon>
    </lineage>
</organism>